<feature type="region of interest" description="Disordered" evidence="1">
    <location>
        <begin position="76"/>
        <end position="119"/>
    </location>
</feature>
<keyword evidence="3" id="KW-1185">Reference proteome</keyword>
<organism evidence="2">
    <name type="scientific">Oryza nivara</name>
    <name type="common">Indian wild rice</name>
    <name type="synonym">Oryza sativa f. spontanea</name>
    <dbReference type="NCBI Taxonomy" id="4536"/>
    <lineage>
        <taxon>Eukaryota</taxon>
        <taxon>Viridiplantae</taxon>
        <taxon>Streptophyta</taxon>
        <taxon>Embryophyta</taxon>
        <taxon>Tracheophyta</taxon>
        <taxon>Spermatophyta</taxon>
        <taxon>Magnoliopsida</taxon>
        <taxon>Liliopsida</taxon>
        <taxon>Poales</taxon>
        <taxon>Poaceae</taxon>
        <taxon>BOP clade</taxon>
        <taxon>Oryzoideae</taxon>
        <taxon>Oryzeae</taxon>
        <taxon>Oryzinae</taxon>
        <taxon>Oryza</taxon>
    </lineage>
</organism>
<reference evidence="2" key="2">
    <citation type="submission" date="2018-04" db="EMBL/GenBank/DDBJ databases">
        <title>OnivRS2 (Oryza nivara Reference Sequence Version 2).</title>
        <authorList>
            <person name="Zhang J."/>
            <person name="Kudrna D."/>
            <person name="Lee S."/>
            <person name="Talag J."/>
            <person name="Rajasekar S."/>
            <person name="Welchert J."/>
            <person name="Hsing Y.-I."/>
            <person name="Wing R.A."/>
        </authorList>
    </citation>
    <scope>NUCLEOTIDE SEQUENCE [LARGE SCALE GENOMIC DNA]</scope>
</reference>
<name>A0A0E0FQS2_ORYNI</name>
<dbReference type="Gramene" id="ONIVA01G29240.1">
    <property type="protein sequence ID" value="ONIVA01G29240.1"/>
    <property type="gene ID" value="ONIVA01G29240"/>
</dbReference>
<accession>A0A0E0FQS2</accession>
<feature type="region of interest" description="Disordered" evidence="1">
    <location>
        <begin position="1"/>
        <end position="41"/>
    </location>
</feature>
<feature type="compositionally biased region" description="Basic and acidic residues" evidence="1">
    <location>
        <begin position="7"/>
        <end position="17"/>
    </location>
</feature>
<evidence type="ECO:0000313" key="3">
    <source>
        <dbReference type="Proteomes" id="UP000006591"/>
    </source>
</evidence>
<evidence type="ECO:0000313" key="2">
    <source>
        <dbReference type="EnsemblPlants" id="ONIVA01G29240.1"/>
    </source>
</evidence>
<dbReference type="Proteomes" id="UP000006591">
    <property type="component" value="Chromosome 1"/>
</dbReference>
<proteinExistence type="predicted"/>
<dbReference type="EnsemblPlants" id="ONIVA01G29240.1">
    <property type="protein sequence ID" value="ONIVA01G29240.1"/>
    <property type="gene ID" value="ONIVA01G29240"/>
</dbReference>
<reference evidence="2" key="1">
    <citation type="submission" date="2015-04" db="UniProtKB">
        <authorList>
            <consortium name="EnsemblPlants"/>
        </authorList>
    </citation>
    <scope>IDENTIFICATION</scope>
    <source>
        <strain evidence="2">SL10</strain>
    </source>
</reference>
<sequence length="204" mass="22759">MTVATSAERRRANEKRPAAAASQLRYERPPRESPPLPTSATCRRGRWWWRAWQARRDPHAVPATEEAERGLAIRRGLGAGGMGDEQFGPPSRSQPGSRPPSRRPDQPSHNLEDRNTEDQENTHICYFSHIVHERHSAAAWPPMSCKGSKVSVGESKLCHTTLPLESVMTRLPVSSRATRESCPSIVLLSHTTKPFSSLRTKLPS</sequence>
<dbReference type="HOGENOM" id="CLU_1345114_0_0_1"/>
<feature type="compositionally biased region" description="Basic and acidic residues" evidence="1">
    <location>
        <begin position="102"/>
        <end position="119"/>
    </location>
</feature>
<protein>
    <submittedName>
        <fullName evidence="2">Uncharacterized protein</fullName>
    </submittedName>
</protein>
<evidence type="ECO:0000256" key="1">
    <source>
        <dbReference type="SAM" id="MobiDB-lite"/>
    </source>
</evidence>
<dbReference type="AlphaFoldDB" id="A0A0E0FQS2"/>